<name>A0A4D6KPG4_VIGUN</name>
<proteinExistence type="predicted"/>
<gene>
    <name evidence="2" type="ORF">DEO72_LG1g611</name>
</gene>
<evidence type="ECO:0000256" key="1">
    <source>
        <dbReference type="SAM" id="MobiDB-lite"/>
    </source>
</evidence>
<organism evidence="2 3">
    <name type="scientific">Vigna unguiculata</name>
    <name type="common">Cowpea</name>
    <dbReference type="NCBI Taxonomy" id="3917"/>
    <lineage>
        <taxon>Eukaryota</taxon>
        <taxon>Viridiplantae</taxon>
        <taxon>Streptophyta</taxon>
        <taxon>Embryophyta</taxon>
        <taxon>Tracheophyta</taxon>
        <taxon>Spermatophyta</taxon>
        <taxon>Magnoliopsida</taxon>
        <taxon>eudicotyledons</taxon>
        <taxon>Gunneridae</taxon>
        <taxon>Pentapetalae</taxon>
        <taxon>rosids</taxon>
        <taxon>fabids</taxon>
        <taxon>Fabales</taxon>
        <taxon>Fabaceae</taxon>
        <taxon>Papilionoideae</taxon>
        <taxon>50 kb inversion clade</taxon>
        <taxon>NPAAA clade</taxon>
        <taxon>indigoferoid/millettioid clade</taxon>
        <taxon>Phaseoleae</taxon>
        <taxon>Vigna</taxon>
    </lineage>
</organism>
<evidence type="ECO:0000313" key="2">
    <source>
        <dbReference type="EMBL" id="QCD76989.1"/>
    </source>
</evidence>
<dbReference type="EMBL" id="CP039345">
    <property type="protein sequence ID" value="QCD76989.1"/>
    <property type="molecule type" value="Genomic_DNA"/>
</dbReference>
<dbReference type="AlphaFoldDB" id="A0A4D6KPG4"/>
<accession>A0A4D6KPG4</accession>
<sequence length="171" mass="19535">MERDGRVVERYNNGQQTSRVRYMQRGGGAVHSETRTHDQCTAKQRHMQRGGGAMHSETRTHDKCTAKQHRSKAVTDHFNIMPSLIRKPKMDIIVVEAVQPEPEAAVIDEEVQPEAVIEVEDEEGQPEITEGQLEMQPDVENEETQPQPLSDHYVYVMGSFCRNTYVWGMGR</sequence>
<feature type="region of interest" description="Disordered" evidence="1">
    <location>
        <begin position="29"/>
        <end position="70"/>
    </location>
</feature>
<evidence type="ECO:0000313" key="3">
    <source>
        <dbReference type="Proteomes" id="UP000501690"/>
    </source>
</evidence>
<keyword evidence="3" id="KW-1185">Reference proteome</keyword>
<reference evidence="2 3" key="1">
    <citation type="submission" date="2019-04" db="EMBL/GenBank/DDBJ databases">
        <title>An improved genome assembly and genetic linkage map for asparagus bean, Vigna unguiculata ssp. sesquipedialis.</title>
        <authorList>
            <person name="Xia Q."/>
            <person name="Zhang R."/>
            <person name="Dong Y."/>
        </authorList>
    </citation>
    <scope>NUCLEOTIDE SEQUENCE [LARGE SCALE GENOMIC DNA]</scope>
    <source>
        <tissue evidence="2">Leaf</tissue>
    </source>
</reference>
<dbReference type="Proteomes" id="UP000501690">
    <property type="component" value="Linkage Group LG1"/>
</dbReference>
<feature type="compositionally biased region" description="Basic and acidic residues" evidence="1">
    <location>
        <begin position="56"/>
        <end position="65"/>
    </location>
</feature>
<protein>
    <submittedName>
        <fullName evidence="2">Uncharacterized protein</fullName>
    </submittedName>
</protein>
<feature type="region of interest" description="Disordered" evidence="1">
    <location>
        <begin position="120"/>
        <end position="146"/>
    </location>
</feature>